<feature type="transmembrane region" description="Helical" evidence="1">
    <location>
        <begin position="1020"/>
        <end position="1044"/>
    </location>
</feature>
<dbReference type="Gene3D" id="3.30.70.1320">
    <property type="entry name" value="Multidrug efflux transporter AcrB pore domain like"/>
    <property type="match status" value="1"/>
</dbReference>
<dbReference type="PANTHER" id="PTHR32063:SF18">
    <property type="entry name" value="CATION EFFLUX SYSTEM PROTEIN"/>
    <property type="match status" value="1"/>
</dbReference>
<feature type="transmembrane region" description="Helical" evidence="1">
    <location>
        <begin position="920"/>
        <end position="940"/>
    </location>
</feature>
<dbReference type="Gene3D" id="1.20.1640.10">
    <property type="entry name" value="Multidrug efflux transporter AcrB transmembrane domain"/>
    <property type="match status" value="2"/>
</dbReference>
<dbReference type="GO" id="GO:0005886">
    <property type="term" value="C:plasma membrane"/>
    <property type="evidence" value="ECO:0007669"/>
    <property type="project" value="TreeGrafter"/>
</dbReference>
<feature type="transmembrane region" description="Helical" evidence="1">
    <location>
        <begin position="394"/>
        <end position="415"/>
    </location>
</feature>
<keyword evidence="1" id="KW-0472">Membrane</keyword>
<gene>
    <name evidence="2" type="ORF">F3K02_08730</name>
</gene>
<protein>
    <submittedName>
        <fullName evidence="2">Efflux RND transporter permease subunit</fullName>
    </submittedName>
</protein>
<feature type="transmembrane region" description="Helical" evidence="1">
    <location>
        <begin position="557"/>
        <end position="575"/>
    </location>
</feature>
<feature type="transmembrane region" description="Helical" evidence="1">
    <location>
        <begin position="894"/>
        <end position="913"/>
    </location>
</feature>
<feature type="transmembrane region" description="Helical" evidence="1">
    <location>
        <begin position="421"/>
        <end position="441"/>
    </location>
</feature>
<sequence length="1054" mass="114566">MSEHHPNTTDGARSWVSRFNLSQWALDHQAFTRYLMIVLMLLGVAAYFQLGQDEDPPFTFRAMVVRAYWPGATAQQMAEQVSDRIEKTLQEVPYADKIRSYSKPGESVVLFQVKDSSPPDEVPQIWYTTRKKIGDMRSTLPQGVVGPFFNDEFGDVFGVIYALQGEGFSPADLKQVADDVRQRLLRVKDVNKVELFGVQDEKLYVEISQKRLAVLGLDMPQVLAALGQQNAVESAGAVQAPGDAVQVRVGGAFNSSEQLRAMPIRAANGTQLRLGDIADIHLGYADPVQVKVRHNGEDSIALGISMAKGGDIIALGEALKGAVIDIEAHLPAGMKLVQVQDQPTAVARSVSEFVKVLIEAVVIVLAVSFLALGLHKRPGGRGLRRYVLDVRPGLVVFITIPLVLAITFLAMQYWGIGLHKISLGSLIIALGLLVDDAIIAVEMMVRKLEEGYTMMKAATFTWDATAMPMLTGTLITAAGFLPIGMANSTVGEYTYAIFAVTVIALVLSWIVAVMFVPYLGVRLLKVKPHVGPAHEVFDGPFYVRFRALVNWCVQHRWITIGLTIATFVLGMVGMGKVQQQFFPDSSRPEILMDVWLPEGSSITAMDEVSQRLENRLARETGVTSVTSWVGSGVPRFYLPIDQIFPQSNVSQLIVLPQDLATRETLRKKLPALLATEFPEVRGRVKLLANGPPVPYPVQFRVVGPDPAVLRGLADEVKAAMRQSPNTRGVNDNWNESVKVLRLEVDQAKARALGVSSQSIAQASRTNLTGSTVGQYRDGDKLIDIVLRQPLDERNSLSALGNGYLPTASGKSIPLLQIARPVPGWEPGVIWRENRDYAITVQSDVVEGLQGATVTAELQPALKAISDSWAGRGLAGYQVQVAGAVEESSKGSSSIAAGIPIMLFITFTLLMLQLQSFSRSLLVFLTGPLGLAGVAGALLLLNRPFGFVALLGVIALMGMIQRNSVILIDQIEQDRARGVPAWDAIVEAAVRRMRPIVLTAAAAVLAMIPLSRSVFWGPMAVAIMGGLIVATVLTLLALPAMYAAWFRVKREPQAV</sequence>
<dbReference type="InterPro" id="IPR027463">
    <property type="entry name" value="AcrB_DN_DC_subdom"/>
</dbReference>
<evidence type="ECO:0000313" key="3">
    <source>
        <dbReference type="Proteomes" id="UP000545507"/>
    </source>
</evidence>
<evidence type="ECO:0000256" key="1">
    <source>
        <dbReference type="SAM" id="Phobius"/>
    </source>
</evidence>
<dbReference type="SUPFAM" id="SSF82693">
    <property type="entry name" value="Multidrug efflux transporter AcrB pore domain, PN1, PN2, PC1 and PC2 subdomains"/>
    <property type="match status" value="3"/>
</dbReference>
<dbReference type="PANTHER" id="PTHR32063">
    <property type="match status" value="1"/>
</dbReference>
<comment type="caution">
    <text evidence="2">The sequence shown here is derived from an EMBL/GenBank/DDBJ whole genome shotgun (WGS) entry which is preliminary data.</text>
</comment>
<keyword evidence="3" id="KW-1185">Reference proteome</keyword>
<name>A0A7Y8KWC7_9BURK</name>
<feature type="transmembrane region" description="Helical" evidence="1">
    <location>
        <begin position="31"/>
        <end position="50"/>
    </location>
</feature>
<dbReference type="Pfam" id="PF00873">
    <property type="entry name" value="ACR_tran"/>
    <property type="match status" value="1"/>
</dbReference>
<feature type="transmembrane region" description="Helical" evidence="1">
    <location>
        <begin position="946"/>
        <end position="967"/>
    </location>
</feature>
<dbReference type="SUPFAM" id="SSF82866">
    <property type="entry name" value="Multidrug efflux transporter AcrB transmembrane domain"/>
    <property type="match status" value="2"/>
</dbReference>
<dbReference type="SUPFAM" id="SSF82714">
    <property type="entry name" value="Multidrug efflux transporter AcrB TolC docking domain, DN and DC subdomains"/>
    <property type="match status" value="2"/>
</dbReference>
<organism evidence="2 3">
    <name type="scientific">Hydrogenophaga aromaticivorans</name>
    <dbReference type="NCBI Taxonomy" id="2610898"/>
    <lineage>
        <taxon>Bacteria</taxon>
        <taxon>Pseudomonadati</taxon>
        <taxon>Pseudomonadota</taxon>
        <taxon>Betaproteobacteria</taxon>
        <taxon>Burkholderiales</taxon>
        <taxon>Comamonadaceae</taxon>
        <taxon>Hydrogenophaga</taxon>
    </lineage>
</organism>
<dbReference type="RefSeq" id="WP_177135167.1">
    <property type="nucleotide sequence ID" value="NZ_VYGV01000006.1"/>
</dbReference>
<dbReference type="InterPro" id="IPR001036">
    <property type="entry name" value="Acrflvin-R"/>
</dbReference>
<dbReference type="Gene3D" id="3.30.70.1440">
    <property type="entry name" value="Multidrug efflux transporter AcrB pore domain"/>
    <property type="match status" value="1"/>
</dbReference>
<evidence type="ECO:0000313" key="2">
    <source>
        <dbReference type="EMBL" id="NWF45330.1"/>
    </source>
</evidence>
<keyword evidence="1" id="KW-0812">Transmembrane</keyword>
<dbReference type="GO" id="GO:0042910">
    <property type="term" value="F:xenobiotic transmembrane transporter activity"/>
    <property type="evidence" value="ECO:0007669"/>
    <property type="project" value="TreeGrafter"/>
</dbReference>
<feature type="transmembrane region" description="Helical" evidence="1">
    <location>
        <begin position="495"/>
        <end position="519"/>
    </location>
</feature>
<dbReference type="Gene3D" id="3.30.2090.10">
    <property type="entry name" value="Multidrug efflux transporter AcrB TolC docking domain, DN and DC subdomains"/>
    <property type="match status" value="2"/>
</dbReference>
<dbReference type="PRINTS" id="PR00702">
    <property type="entry name" value="ACRIFLAVINRP"/>
</dbReference>
<feature type="transmembrane region" description="Helical" evidence="1">
    <location>
        <begin position="462"/>
        <end position="483"/>
    </location>
</feature>
<feature type="transmembrane region" description="Helical" evidence="1">
    <location>
        <begin position="995"/>
        <end position="1014"/>
    </location>
</feature>
<dbReference type="AlphaFoldDB" id="A0A7Y8KWC7"/>
<accession>A0A7Y8KWC7</accession>
<proteinExistence type="predicted"/>
<reference evidence="2 3" key="1">
    <citation type="submission" date="2019-09" db="EMBL/GenBank/DDBJ databases">
        <title>Hydrogenophaga aromatica sp. nov., isolated from a para-xylene-degrading enrichment culture.</title>
        <authorList>
            <person name="Tancsics A."/>
            <person name="Banerjee S."/>
        </authorList>
    </citation>
    <scope>NUCLEOTIDE SEQUENCE [LARGE SCALE GENOMIC DNA]</scope>
    <source>
        <strain evidence="2 3">D2P1</strain>
    </source>
</reference>
<dbReference type="EMBL" id="VYGV01000006">
    <property type="protein sequence ID" value="NWF45330.1"/>
    <property type="molecule type" value="Genomic_DNA"/>
</dbReference>
<keyword evidence="1" id="KW-1133">Transmembrane helix</keyword>
<feature type="transmembrane region" description="Helical" evidence="1">
    <location>
        <begin position="353"/>
        <end position="374"/>
    </location>
</feature>
<dbReference type="Gene3D" id="3.30.70.1430">
    <property type="entry name" value="Multidrug efflux transporter AcrB pore domain"/>
    <property type="match status" value="2"/>
</dbReference>
<dbReference type="Proteomes" id="UP000545507">
    <property type="component" value="Unassembled WGS sequence"/>
</dbReference>